<dbReference type="AlphaFoldDB" id="A0A6C0AGN4"/>
<organism evidence="2">
    <name type="scientific">viral metagenome</name>
    <dbReference type="NCBI Taxonomy" id="1070528"/>
    <lineage>
        <taxon>unclassified sequences</taxon>
        <taxon>metagenomes</taxon>
        <taxon>organismal metagenomes</taxon>
    </lineage>
</organism>
<feature type="coiled-coil region" evidence="1">
    <location>
        <begin position="138"/>
        <end position="172"/>
    </location>
</feature>
<evidence type="ECO:0000256" key="1">
    <source>
        <dbReference type="SAM" id="Coils"/>
    </source>
</evidence>
<name>A0A6C0AGN4_9ZZZZ</name>
<sequence length="185" mass="21845">MELFTVEFPDVLRERTEYKNKFAGGPDYGQKCFMITVDGLYLRDRGARILYVFPTFIIICYKDGSALSVREHRLGNIGLRCLKLADFNHCSIDTIISVHHFEHDLERYRTVFEELNVHDRQAFEEEKVAQELKVVRQAFELEEGRQALERDREAFERERQDLERELAKYKGIVGNCLKEISTYLE</sequence>
<reference evidence="2" key="1">
    <citation type="journal article" date="2020" name="Nature">
        <title>Giant virus diversity and host interactions through global metagenomics.</title>
        <authorList>
            <person name="Schulz F."/>
            <person name="Roux S."/>
            <person name="Paez-Espino D."/>
            <person name="Jungbluth S."/>
            <person name="Walsh D.A."/>
            <person name="Denef V.J."/>
            <person name="McMahon K.D."/>
            <person name="Konstantinidis K.T."/>
            <person name="Eloe-Fadrosh E.A."/>
            <person name="Kyrpides N.C."/>
            <person name="Woyke T."/>
        </authorList>
    </citation>
    <scope>NUCLEOTIDE SEQUENCE</scope>
    <source>
        <strain evidence="2">GVMAG-S-1035118-87</strain>
    </source>
</reference>
<keyword evidence="1" id="KW-0175">Coiled coil</keyword>
<evidence type="ECO:0000313" key="2">
    <source>
        <dbReference type="EMBL" id="QHS78928.1"/>
    </source>
</evidence>
<accession>A0A6C0AGN4</accession>
<dbReference type="EMBL" id="MN740625">
    <property type="protein sequence ID" value="QHS78928.1"/>
    <property type="molecule type" value="Genomic_DNA"/>
</dbReference>
<protein>
    <submittedName>
        <fullName evidence="2">Uncharacterized protein</fullName>
    </submittedName>
</protein>
<proteinExistence type="predicted"/>